<dbReference type="Proteomes" id="UP001295444">
    <property type="component" value="Chromosome 09"/>
</dbReference>
<name>A0AAD1WPD7_PELCU</name>
<reference evidence="2" key="1">
    <citation type="submission" date="2022-03" db="EMBL/GenBank/DDBJ databases">
        <authorList>
            <person name="Alioto T."/>
            <person name="Alioto T."/>
            <person name="Gomez Garrido J."/>
        </authorList>
    </citation>
    <scope>NUCLEOTIDE SEQUENCE</scope>
</reference>
<proteinExistence type="predicted"/>
<feature type="region of interest" description="Disordered" evidence="1">
    <location>
        <begin position="1"/>
        <end position="35"/>
    </location>
</feature>
<sequence>MATEPDHSGGSILPGHSNNQCGPGRGPPQVCDPQDPGHITELRHYLCKDDLPPPSCHTQRKLTFEGFFHIQKPRQAPPHASQDIIVRYHSTTDKTRLMAAVQGKTPLNFTFFQDITRNTFLWLRLMGPVTSQLLNVGIEYRIQHIAFHRLAARRRINEAELFRSQQHKFERDYKSARGVYLTMPPTDATSDIVCGDMKWLLISMDDYSSSVKLEHSNSDLRSQCTDLPPLDIVVKPTRPPGLRTFFIRYMKWAEECEEE</sequence>
<protein>
    <submittedName>
        <fullName evidence="2">Uncharacterized protein</fullName>
    </submittedName>
</protein>
<dbReference type="AlphaFoldDB" id="A0AAD1WPD7"/>
<accession>A0AAD1WPD7</accession>
<dbReference type="EMBL" id="OW240920">
    <property type="protein sequence ID" value="CAH2316694.1"/>
    <property type="molecule type" value="Genomic_DNA"/>
</dbReference>
<keyword evidence="3" id="KW-1185">Reference proteome</keyword>
<organism evidence="2 3">
    <name type="scientific">Pelobates cultripes</name>
    <name type="common">Western spadefoot toad</name>
    <dbReference type="NCBI Taxonomy" id="61616"/>
    <lineage>
        <taxon>Eukaryota</taxon>
        <taxon>Metazoa</taxon>
        <taxon>Chordata</taxon>
        <taxon>Craniata</taxon>
        <taxon>Vertebrata</taxon>
        <taxon>Euteleostomi</taxon>
        <taxon>Amphibia</taxon>
        <taxon>Batrachia</taxon>
        <taxon>Anura</taxon>
        <taxon>Pelobatoidea</taxon>
        <taxon>Pelobatidae</taxon>
        <taxon>Pelobates</taxon>
    </lineage>
</organism>
<gene>
    <name evidence="2" type="ORF">PECUL_23A047011</name>
</gene>
<evidence type="ECO:0000313" key="2">
    <source>
        <dbReference type="EMBL" id="CAH2316694.1"/>
    </source>
</evidence>
<evidence type="ECO:0000256" key="1">
    <source>
        <dbReference type="SAM" id="MobiDB-lite"/>
    </source>
</evidence>
<evidence type="ECO:0000313" key="3">
    <source>
        <dbReference type="Proteomes" id="UP001295444"/>
    </source>
</evidence>